<accession>A0A2M7RSF6</accession>
<dbReference type="SUPFAM" id="SSF51366">
    <property type="entry name" value="Ribulose-phoshate binding barrel"/>
    <property type="match status" value="1"/>
</dbReference>
<dbReference type="InterPro" id="IPR011995">
    <property type="entry name" value="OMPdecase_type-2"/>
</dbReference>
<dbReference type="GO" id="GO:0044205">
    <property type="term" value="P:'de novo' UMP biosynthetic process"/>
    <property type="evidence" value="ECO:0007669"/>
    <property type="project" value="UniProtKB-UniPathway"/>
</dbReference>
<keyword evidence="5" id="KW-0665">Pyrimidine biosynthesis</keyword>
<evidence type="ECO:0000313" key="8">
    <source>
        <dbReference type="Proteomes" id="UP000231069"/>
    </source>
</evidence>
<dbReference type="Gene3D" id="3.20.20.70">
    <property type="entry name" value="Aldolase class I"/>
    <property type="match status" value="1"/>
</dbReference>
<proteinExistence type="predicted"/>
<dbReference type="UniPathway" id="UPA00070">
    <property type="reaction ID" value="UER00120"/>
</dbReference>
<dbReference type="EMBL" id="PFMK01000012">
    <property type="protein sequence ID" value="PIZ03247.1"/>
    <property type="molecule type" value="Genomic_DNA"/>
</dbReference>
<evidence type="ECO:0000313" key="7">
    <source>
        <dbReference type="EMBL" id="PIZ03247.1"/>
    </source>
</evidence>
<protein>
    <recommendedName>
        <fullName evidence="3">Orotidine 5'-phosphate decarboxylase</fullName>
        <ecNumber evidence="2">4.1.1.23</ecNumber>
    </recommendedName>
    <alternativeName>
        <fullName evidence="6">OMP decarboxylase</fullName>
    </alternativeName>
</protein>
<dbReference type="PANTHER" id="PTHR43375">
    <property type="entry name" value="OROTIDINE 5'-PHOSPHATE DECARBOXYLASE"/>
    <property type="match status" value="1"/>
</dbReference>
<dbReference type="GO" id="GO:0004590">
    <property type="term" value="F:orotidine-5'-phosphate decarboxylase activity"/>
    <property type="evidence" value="ECO:0007669"/>
    <property type="project" value="UniProtKB-EC"/>
</dbReference>
<sequence>MNFQSKISEISTENNSLLCIGLDSDINKIPFHIKGTDNPQYNFNKAIIEATHDLVCAYKPNSAFYE</sequence>
<organism evidence="7 8">
    <name type="scientific">Candidatus Gottesmanbacteria bacterium CG_4_10_14_0_8_um_filter_37_24</name>
    <dbReference type="NCBI Taxonomy" id="1974574"/>
    <lineage>
        <taxon>Bacteria</taxon>
        <taxon>Candidatus Gottesmaniibacteriota</taxon>
    </lineage>
</organism>
<comment type="caution">
    <text evidence="7">The sequence shown here is derived from an EMBL/GenBank/DDBJ whole genome shotgun (WGS) entry which is preliminary data.</text>
</comment>
<reference evidence="8" key="1">
    <citation type="submission" date="2017-09" db="EMBL/GenBank/DDBJ databases">
        <title>Depth-based differentiation of microbial function through sediment-hosted aquifers and enrichment of novel symbionts in the deep terrestrial subsurface.</title>
        <authorList>
            <person name="Probst A.J."/>
            <person name="Ladd B."/>
            <person name="Jarett J.K."/>
            <person name="Geller-Mcgrath D.E."/>
            <person name="Sieber C.M.K."/>
            <person name="Emerson J.B."/>
            <person name="Anantharaman K."/>
            <person name="Thomas B.C."/>
            <person name="Malmstrom R."/>
            <person name="Stieglmeier M."/>
            <person name="Klingl A."/>
            <person name="Woyke T."/>
            <person name="Ryan C.M."/>
            <person name="Banfield J.F."/>
        </authorList>
    </citation>
    <scope>NUCLEOTIDE SEQUENCE [LARGE SCALE GENOMIC DNA]</scope>
</reference>
<keyword evidence="4" id="KW-0456">Lyase</keyword>
<name>A0A2M7RSF6_9BACT</name>
<dbReference type="InterPro" id="IPR013785">
    <property type="entry name" value="Aldolase_TIM"/>
</dbReference>
<evidence type="ECO:0000256" key="5">
    <source>
        <dbReference type="ARBA" id="ARBA00022975"/>
    </source>
</evidence>
<evidence type="ECO:0000256" key="6">
    <source>
        <dbReference type="ARBA" id="ARBA00033428"/>
    </source>
</evidence>
<dbReference type="Proteomes" id="UP000231069">
    <property type="component" value="Unassembled WGS sequence"/>
</dbReference>
<dbReference type="EC" id="4.1.1.23" evidence="2"/>
<dbReference type="PANTHER" id="PTHR43375:SF1">
    <property type="entry name" value="OROTIDINE 5'-PHOSPHATE DECARBOXYLASE"/>
    <property type="match status" value="1"/>
</dbReference>
<dbReference type="AlphaFoldDB" id="A0A2M7RSF6"/>
<comment type="pathway">
    <text evidence="1">Pyrimidine metabolism; UMP biosynthesis via de novo pathway; UMP from orotate: step 2/2.</text>
</comment>
<evidence type="ECO:0000256" key="4">
    <source>
        <dbReference type="ARBA" id="ARBA00022793"/>
    </source>
</evidence>
<dbReference type="InterPro" id="IPR011060">
    <property type="entry name" value="RibuloseP-bd_barrel"/>
</dbReference>
<keyword evidence="4" id="KW-0210">Decarboxylase</keyword>
<evidence type="ECO:0000256" key="1">
    <source>
        <dbReference type="ARBA" id="ARBA00004861"/>
    </source>
</evidence>
<evidence type="ECO:0000256" key="3">
    <source>
        <dbReference type="ARBA" id="ARBA00021923"/>
    </source>
</evidence>
<evidence type="ECO:0000256" key="2">
    <source>
        <dbReference type="ARBA" id="ARBA00012321"/>
    </source>
</evidence>
<feature type="non-terminal residue" evidence="7">
    <location>
        <position position="66"/>
    </location>
</feature>
<gene>
    <name evidence="7" type="ORF">COY59_00640</name>
</gene>